<protein>
    <recommendedName>
        <fullName evidence="5">Capsular polysaccharide biosynthesis protein</fullName>
    </recommendedName>
</protein>
<dbReference type="RefSeq" id="WP_184537690.1">
    <property type="nucleotide sequence ID" value="NZ_JACHMP010000001.1"/>
</dbReference>
<dbReference type="Proteomes" id="UP000540685">
    <property type="component" value="Unassembled WGS sequence"/>
</dbReference>
<feature type="transmembrane region" description="Helical" evidence="2">
    <location>
        <begin position="177"/>
        <end position="199"/>
    </location>
</feature>
<keyword evidence="2" id="KW-0472">Membrane</keyword>
<keyword evidence="4" id="KW-1185">Reference proteome</keyword>
<accession>A0A7W9IGV8</accession>
<evidence type="ECO:0000313" key="3">
    <source>
        <dbReference type="EMBL" id="MBB5819878.1"/>
    </source>
</evidence>
<dbReference type="EMBL" id="JACHMP010000001">
    <property type="protein sequence ID" value="MBB5819878.1"/>
    <property type="molecule type" value="Genomic_DNA"/>
</dbReference>
<evidence type="ECO:0000256" key="1">
    <source>
        <dbReference type="SAM" id="MobiDB-lite"/>
    </source>
</evidence>
<dbReference type="AlphaFoldDB" id="A0A7W9IGV8"/>
<keyword evidence="2" id="KW-0812">Transmembrane</keyword>
<evidence type="ECO:0000256" key="2">
    <source>
        <dbReference type="SAM" id="Phobius"/>
    </source>
</evidence>
<sequence length="339" mass="34231">MKRRTIGPPVALLALVAATLTYFLVPATYVASASLVLATPTTGGTLPTDSTRPLGLTNPLLQFNDGLRVTAGILILSMNTPQIAAELGAAEGGTEIVINDGRTNPDLLGISTNGPFVYVEARSGSAAAARDVVDRAKERIRKELAARQDELRAPRSTFISVVDVASAAPEARLSGKLAAAGGALSLVALGGIALAYALVQMRSAPGSRPGAVSGPRTRISPGPGPGTVPAGSPSSREETPEGTEEAGPPEPEEDDVRTGADTITVYPPLDELDELKGTGGSNGVDGRPRGLNGPAGSGSPDGSDRPAGSNGSDEPDGANGNGERRSDDAGPHPLGRVSG</sequence>
<name>A0A7W9IGV8_9ACTN</name>
<organism evidence="3 4">
    <name type="scientific">Streptosporangium becharense</name>
    <dbReference type="NCBI Taxonomy" id="1816182"/>
    <lineage>
        <taxon>Bacteria</taxon>
        <taxon>Bacillati</taxon>
        <taxon>Actinomycetota</taxon>
        <taxon>Actinomycetes</taxon>
        <taxon>Streptosporangiales</taxon>
        <taxon>Streptosporangiaceae</taxon>
        <taxon>Streptosporangium</taxon>
    </lineage>
</organism>
<feature type="compositionally biased region" description="Low complexity" evidence="1">
    <location>
        <begin position="297"/>
        <end position="309"/>
    </location>
</feature>
<comment type="caution">
    <text evidence="3">The sequence shown here is derived from an EMBL/GenBank/DDBJ whole genome shotgun (WGS) entry which is preliminary data.</text>
</comment>
<feature type="region of interest" description="Disordered" evidence="1">
    <location>
        <begin position="204"/>
        <end position="339"/>
    </location>
</feature>
<proteinExistence type="predicted"/>
<evidence type="ECO:0008006" key="5">
    <source>
        <dbReference type="Google" id="ProtNLM"/>
    </source>
</evidence>
<evidence type="ECO:0000313" key="4">
    <source>
        <dbReference type="Proteomes" id="UP000540685"/>
    </source>
</evidence>
<gene>
    <name evidence="3" type="ORF">F4562_002940</name>
</gene>
<keyword evidence="2" id="KW-1133">Transmembrane helix</keyword>
<reference evidence="3 4" key="1">
    <citation type="submission" date="2020-08" db="EMBL/GenBank/DDBJ databases">
        <title>Sequencing the genomes of 1000 actinobacteria strains.</title>
        <authorList>
            <person name="Klenk H.-P."/>
        </authorList>
    </citation>
    <scope>NUCLEOTIDE SEQUENCE [LARGE SCALE GENOMIC DNA]</scope>
    <source>
        <strain evidence="3 4">DSM 46887</strain>
    </source>
</reference>